<gene>
    <name evidence="2" type="ORF">SAMN05216275_108275</name>
</gene>
<protein>
    <submittedName>
        <fullName evidence="2">Uncharacterized protein</fullName>
    </submittedName>
</protein>
<proteinExistence type="predicted"/>
<keyword evidence="3" id="KW-1185">Reference proteome</keyword>
<dbReference type="GeneID" id="96304102"/>
<evidence type="ECO:0000313" key="3">
    <source>
        <dbReference type="Proteomes" id="UP000199111"/>
    </source>
</evidence>
<sequence>MRFGAVPVGESGTTAGERDGSRYAREGTPLAAAWPGEAVVVDVRGIDAPRTSPGEL</sequence>
<dbReference type="Proteomes" id="UP000199111">
    <property type="component" value="Unassembled WGS sequence"/>
</dbReference>
<feature type="region of interest" description="Disordered" evidence="1">
    <location>
        <begin position="1"/>
        <end position="22"/>
    </location>
</feature>
<evidence type="ECO:0000313" key="2">
    <source>
        <dbReference type="EMBL" id="SFJ41151.1"/>
    </source>
</evidence>
<dbReference type="AlphaFoldDB" id="A0A1I3R6V6"/>
<reference evidence="3" key="1">
    <citation type="submission" date="2016-10" db="EMBL/GenBank/DDBJ databases">
        <authorList>
            <person name="Varghese N."/>
            <person name="Submissions S."/>
        </authorList>
    </citation>
    <scope>NUCLEOTIDE SEQUENCE [LARGE SCALE GENOMIC DNA]</scope>
    <source>
        <strain evidence="3">CGMCC 4.2126</strain>
    </source>
</reference>
<name>A0A1I3R6V6_9ACTN</name>
<dbReference type="RefSeq" id="WP_177245110.1">
    <property type="nucleotide sequence ID" value="NZ_FOQY01000008.1"/>
</dbReference>
<accession>A0A1I3R6V6</accession>
<dbReference type="EMBL" id="FOQY01000008">
    <property type="protein sequence ID" value="SFJ41151.1"/>
    <property type="molecule type" value="Genomic_DNA"/>
</dbReference>
<evidence type="ECO:0000256" key="1">
    <source>
        <dbReference type="SAM" id="MobiDB-lite"/>
    </source>
</evidence>
<organism evidence="2 3">
    <name type="scientific">Streptosporangium canum</name>
    <dbReference type="NCBI Taxonomy" id="324952"/>
    <lineage>
        <taxon>Bacteria</taxon>
        <taxon>Bacillati</taxon>
        <taxon>Actinomycetota</taxon>
        <taxon>Actinomycetes</taxon>
        <taxon>Streptosporangiales</taxon>
        <taxon>Streptosporangiaceae</taxon>
        <taxon>Streptosporangium</taxon>
    </lineage>
</organism>